<keyword evidence="3" id="KW-1185">Reference proteome</keyword>
<name>A0ABV0SVJ7_9TELE</name>
<accession>A0ABV0SVJ7</accession>
<comment type="caution">
    <text evidence="2">The sequence shown here is derived from an EMBL/GenBank/DDBJ whole genome shotgun (WGS) entry which is preliminary data.</text>
</comment>
<keyword evidence="1" id="KW-1133">Transmembrane helix</keyword>
<feature type="transmembrane region" description="Helical" evidence="1">
    <location>
        <begin position="28"/>
        <end position="53"/>
    </location>
</feature>
<keyword evidence="1" id="KW-0472">Membrane</keyword>
<evidence type="ECO:0000313" key="3">
    <source>
        <dbReference type="Proteomes" id="UP001482620"/>
    </source>
</evidence>
<evidence type="ECO:0000313" key="2">
    <source>
        <dbReference type="EMBL" id="MEQ2223723.1"/>
    </source>
</evidence>
<keyword evidence="1" id="KW-0812">Transmembrane</keyword>
<dbReference type="EMBL" id="JAHRIQ010011595">
    <property type="protein sequence ID" value="MEQ2223723.1"/>
    <property type="molecule type" value="Genomic_DNA"/>
</dbReference>
<proteinExistence type="predicted"/>
<sequence>MCSLAFESQKLELKPGKITRTNFCVFHIFWTVCLDLLSACPFCIQSFLCFYFLSVSLKLKDFPALVLHVVFDPVDPALKPTVGEKTSGLLISLSLSFIPPSSSMSSPALCGFSLKPEC</sequence>
<gene>
    <name evidence="2" type="ORF">ILYODFUR_000224</name>
</gene>
<evidence type="ECO:0000256" key="1">
    <source>
        <dbReference type="SAM" id="Phobius"/>
    </source>
</evidence>
<reference evidence="2 3" key="1">
    <citation type="submission" date="2021-06" db="EMBL/GenBank/DDBJ databases">
        <authorList>
            <person name="Palmer J.M."/>
        </authorList>
    </citation>
    <scope>NUCLEOTIDE SEQUENCE [LARGE SCALE GENOMIC DNA]</scope>
    <source>
        <strain evidence="3">if_2019</strain>
        <tissue evidence="2">Muscle</tissue>
    </source>
</reference>
<organism evidence="2 3">
    <name type="scientific">Ilyodon furcidens</name>
    <name type="common">goldbreast splitfin</name>
    <dbReference type="NCBI Taxonomy" id="33524"/>
    <lineage>
        <taxon>Eukaryota</taxon>
        <taxon>Metazoa</taxon>
        <taxon>Chordata</taxon>
        <taxon>Craniata</taxon>
        <taxon>Vertebrata</taxon>
        <taxon>Euteleostomi</taxon>
        <taxon>Actinopterygii</taxon>
        <taxon>Neopterygii</taxon>
        <taxon>Teleostei</taxon>
        <taxon>Neoteleostei</taxon>
        <taxon>Acanthomorphata</taxon>
        <taxon>Ovalentaria</taxon>
        <taxon>Atherinomorphae</taxon>
        <taxon>Cyprinodontiformes</taxon>
        <taxon>Goodeidae</taxon>
        <taxon>Ilyodon</taxon>
    </lineage>
</organism>
<dbReference type="Proteomes" id="UP001482620">
    <property type="component" value="Unassembled WGS sequence"/>
</dbReference>
<protein>
    <submittedName>
        <fullName evidence="2">Uncharacterized protein</fullName>
    </submittedName>
</protein>